<accession>A0AAX4HJW3</accession>
<feature type="domain" description="CHASE" evidence="16">
    <location>
        <begin position="359"/>
        <end position="520"/>
    </location>
</feature>
<keyword evidence="5" id="KW-0597">Phosphoprotein</keyword>
<evidence type="ECO:0000256" key="2">
    <source>
        <dbReference type="ARBA" id="ARBA00004651"/>
    </source>
</evidence>
<dbReference type="PRINTS" id="PR00344">
    <property type="entry name" value="BCTRLSENSOR"/>
</dbReference>
<keyword evidence="9" id="KW-0418">Kinase</keyword>
<dbReference type="InterPro" id="IPR007895">
    <property type="entry name" value="MASE1"/>
</dbReference>
<evidence type="ECO:0000256" key="12">
    <source>
        <dbReference type="ARBA" id="ARBA00023012"/>
    </source>
</evidence>
<gene>
    <name evidence="17" type="ORF">SOO65_12360</name>
</gene>
<dbReference type="Pfam" id="PF05231">
    <property type="entry name" value="MASE1"/>
    <property type="match status" value="1"/>
</dbReference>
<dbReference type="InterPro" id="IPR003594">
    <property type="entry name" value="HATPase_dom"/>
</dbReference>
<feature type="transmembrane region" description="Helical" evidence="14">
    <location>
        <begin position="298"/>
        <end position="316"/>
    </location>
</feature>
<evidence type="ECO:0000313" key="17">
    <source>
        <dbReference type="EMBL" id="WPU63482.1"/>
    </source>
</evidence>
<sequence length="860" mass="96770">MNKFESQHSSLTYKGLVCLSIAALYFMLGWSGIQLATINENSSPIWTASGLAIGAMILFGPWVAPAILLGAFLTNLTVNTPTAGLFTIAVGNTLEALVGSQLILWIAKKNFLKSYSEFFSVSLGAVFGSMVSATFGVVSLFYLGIVSSTDITYTWYTWWSGDAIGILLVLPLFMELYTKKLDPYNISYKKFISGVLVCFLMLLITYLVFVKGFNQAFSWALCPFFILAGLTLGRLVSRTILIIIAFAIVVLTTMGFGPFEYGNLNQNLIYSQSLLFSYAFSILFVRPFKTNFTVGPKFVLGNLIGWLTLFIITFMISNAERQQLKSDLNRMVDTALDSIIRTSNQYELLLSSSKAIFLLNPEITAQEWKEYIQSMQIGSRYDAINGLSVIRLVKKKDLQNFKAEMKRKGQPNFEIKPINPQYSEQFDDYLVIAYLEPEEQNEAAIGLDIGSDKNRRETAWKAKRLNETISTDPIYLVQDKLHRIGFTLVQPIMDKTGDFKGWVGAPVISTVFFSKALQPFQQVLRTKIKVKDQVIHVEDLDDQEHPFKQGEYTIKKTVTLYGQPHVFEFYPRAPFFIRNTGTAVALALLMNLFMLFIVSFLLEQVTFGQKAEALVNERTKELEVSKMQLIHSSKMASLGEMASGMAHEINNPLTIILGKIQVITLMLEDLEINHPGIYEEIHKIKTTTDRIGKIVKGLRTFSRGSYNDPFEFVPLERVVTETLDLCAEKFRATGIELKIEDIPPVSIICRPSQISQVLLNLFNNANDAIEGLEDKWIQLSFELIKDDRILIMVTDSGAGIPSDVAERIMEPFFTTKDVRRGTGLGLSIAKGIIEAHGGNIWLDMENPHTRFIIELKLKES</sequence>
<dbReference type="PROSITE" id="PS50839">
    <property type="entry name" value="CHASE"/>
    <property type="match status" value="1"/>
</dbReference>
<evidence type="ECO:0000256" key="8">
    <source>
        <dbReference type="ARBA" id="ARBA00022741"/>
    </source>
</evidence>
<dbReference type="Pfam" id="PF03924">
    <property type="entry name" value="CHASE"/>
    <property type="match status" value="1"/>
</dbReference>
<dbReference type="SMART" id="SM00387">
    <property type="entry name" value="HATPase_c"/>
    <property type="match status" value="1"/>
</dbReference>
<dbReference type="GO" id="GO:0005886">
    <property type="term" value="C:plasma membrane"/>
    <property type="evidence" value="ECO:0007669"/>
    <property type="project" value="UniProtKB-SubCell"/>
</dbReference>
<evidence type="ECO:0000256" key="1">
    <source>
        <dbReference type="ARBA" id="ARBA00000085"/>
    </source>
</evidence>
<dbReference type="PANTHER" id="PTHR43065:SF10">
    <property type="entry name" value="PEROXIDE STRESS-ACTIVATED HISTIDINE KINASE MAK3"/>
    <property type="match status" value="1"/>
</dbReference>
<keyword evidence="12" id="KW-0902">Two-component regulatory system</keyword>
<comment type="subcellular location">
    <subcellularLocation>
        <location evidence="2">Cell membrane</location>
        <topology evidence="2">Multi-pass membrane protein</topology>
    </subcellularLocation>
</comment>
<evidence type="ECO:0000256" key="5">
    <source>
        <dbReference type="ARBA" id="ARBA00022553"/>
    </source>
</evidence>
<dbReference type="Pfam" id="PF00512">
    <property type="entry name" value="HisKA"/>
    <property type="match status" value="1"/>
</dbReference>
<feature type="transmembrane region" description="Helical" evidence="14">
    <location>
        <begin position="45"/>
        <end position="73"/>
    </location>
</feature>
<keyword evidence="11 14" id="KW-1133">Transmembrane helix</keyword>
<evidence type="ECO:0000259" key="16">
    <source>
        <dbReference type="PROSITE" id="PS50839"/>
    </source>
</evidence>
<dbReference type="SUPFAM" id="SSF55874">
    <property type="entry name" value="ATPase domain of HSP90 chaperone/DNA topoisomerase II/histidine kinase"/>
    <property type="match status" value="1"/>
</dbReference>
<dbReference type="InterPro" id="IPR005467">
    <property type="entry name" value="His_kinase_dom"/>
</dbReference>
<dbReference type="PROSITE" id="PS50109">
    <property type="entry name" value="HIS_KIN"/>
    <property type="match status" value="1"/>
</dbReference>
<evidence type="ECO:0000256" key="6">
    <source>
        <dbReference type="ARBA" id="ARBA00022679"/>
    </source>
</evidence>
<protein>
    <recommendedName>
        <fullName evidence="3">histidine kinase</fullName>
        <ecNumber evidence="3">2.7.13.3</ecNumber>
    </recommendedName>
</protein>
<dbReference type="PANTHER" id="PTHR43065">
    <property type="entry name" value="SENSOR HISTIDINE KINASE"/>
    <property type="match status" value="1"/>
</dbReference>
<evidence type="ECO:0000256" key="11">
    <source>
        <dbReference type="ARBA" id="ARBA00022989"/>
    </source>
</evidence>
<dbReference type="InterPro" id="IPR036097">
    <property type="entry name" value="HisK_dim/P_sf"/>
</dbReference>
<dbReference type="InterPro" id="IPR006189">
    <property type="entry name" value="CHASE_dom"/>
</dbReference>
<feature type="domain" description="Histidine kinase" evidence="15">
    <location>
        <begin position="644"/>
        <end position="859"/>
    </location>
</feature>
<feature type="transmembrane region" description="Helical" evidence="14">
    <location>
        <begin position="85"/>
        <end position="106"/>
    </location>
</feature>
<evidence type="ECO:0000256" key="4">
    <source>
        <dbReference type="ARBA" id="ARBA00022475"/>
    </source>
</evidence>
<dbReference type="Proteomes" id="UP001324634">
    <property type="component" value="Chromosome"/>
</dbReference>
<dbReference type="GO" id="GO:0000155">
    <property type="term" value="F:phosphorelay sensor kinase activity"/>
    <property type="evidence" value="ECO:0007669"/>
    <property type="project" value="InterPro"/>
</dbReference>
<keyword evidence="18" id="KW-1185">Reference proteome</keyword>
<keyword evidence="8" id="KW-0547">Nucleotide-binding</keyword>
<feature type="transmembrane region" description="Helical" evidence="14">
    <location>
        <begin position="240"/>
        <end position="257"/>
    </location>
</feature>
<feature type="transmembrane region" description="Helical" evidence="14">
    <location>
        <begin position="155"/>
        <end position="178"/>
    </location>
</feature>
<keyword evidence="4" id="KW-1003">Cell membrane</keyword>
<keyword evidence="10" id="KW-0067">ATP-binding</keyword>
<feature type="transmembrane region" description="Helical" evidence="14">
    <location>
        <begin position="216"/>
        <end position="233"/>
    </location>
</feature>
<dbReference type="EC" id="2.7.13.3" evidence="3"/>
<dbReference type="SUPFAM" id="SSF47384">
    <property type="entry name" value="Homodimeric domain of signal transducing histidine kinase"/>
    <property type="match status" value="1"/>
</dbReference>
<dbReference type="CDD" id="cd00082">
    <property type="entry name" value="HisKA"/>
    <property type="match status" value="1"/>
</dbReference>
<dbReference type="GO" id="GO:0005524">
    <property type="term" value="F:ATP binding"/>
    <property type="evidence" value="ECO:0007669"/>
    <property type="project" value="UniProtKB-KW"/>
</dbReference>
<evidence type="ECO:0000256" key="14">
    <source>
        <dbReference type="SAM" id="Phobius"/>
    </source>
</evidence>
<evidence type="ECO:0000256" key="7">
    <source>
        <dbReference type="ARBA" id="ARBA00022692"/>
    </source>
</evidence>
<evidence type="ECO:0000313" key="18">
    <source>
        <dbReference type="Proteomes" id="UP001324634"/>
    </source>
</evidence>
<dbReference type="RefSeq" id="WP_321390270.1">
    <property type="nucleotide sequence ID" value="NZ_CP139487.1"/>
</dbReference>
<feature type="transmembrane region" description="Helical" evidence="14">
    <location>
        <begin position="190"/>
        <end position="210"/>
    </location>
</feature>
<comment type="catalytic activity">
    <reaction evidence="1">
        <text>ATP + protein L-histidine = ADP + protein N-phospho-L-histidine.</text>
        <dbReference type="EC" id="2.7.13.3"/>
    </reaction>
</comment>
<dbReference type="InterPro" id="IPR036890">
    <property type="entry name" value="HATPase_C_sf"/>
</dbReference>
<feature type="transmembrane region" description="Helical" evidence="14">
    <location>
        <begin position="12"/>
        <end position="33"/>
    </location>
</feature>
<dbReference type="Gene3D" id="3.30.450.350">
    <property type="entry name" value="CHASE domain"/>
    <property type="match status" value="1"/>
</dbReference>
<keyword evidence="6" id="KW-0808">Transferase</keyword>
<evidence type="ECO:0000256" key="9">
    <source>
        <dbReference type="ARBA" id="ARBA00022777"/>
    </source>
</evidence>
<dbReference type="EMBL" id="CP139487">
    <property type="protein sequence ID" value="WPU63482.1"/>
    <property type="molecule type" value="Genomic_DNA"/>
</dbReference>
<keyword evidence="7 14" id="KW-0812">Transmembrane</keyword>
<proteinExistence type="predicted"/>
<evidence type="ECO:0000256" key="10">
    <source>
        <dbReference type="ARBA" id="ARBA00022840"/>
    </source>
</evidence>
<dbReference type="InterPro" id="IPR003661">
    <property type="entry name" value="HisK_dim/P_dom"/>
</dbReference>
<dbReference type="SMART" id="SM01079">
    <property type="entry name" value="CHASE"/>
    <property type="match status" value="1"/>
</dbReference>
<dbReference type="SMART" id="SM00388">
    <property type="entry name" value="HisKA"/>
    <property type="match status" value="1"/>
</dbReference>
<reference evidence="17 18" key="1">
    <citation type="submission" date="2023-11" db="EMBL/GenBank/DDBJ databases">
        <title>Peredibacter starrii A3.12.</title>
        <authorList>
            <person name="Mitchell R.J."/>
        </authorList>
    </citation>
    <scope>NUCLEOTIDE SEQUENCE [LARGE SCALE GENOMIC DNA]</scope>
    <source>
        <strain evidence="17 18">A3.12</strain>
    </source>
</reference>
<feature type="transmembrane region" description="Helical" evidence="14">
    <location>
        <begin position="583"/>
        <end position="602"/>
    </location>
</feature>
<dbReference type="Gene3D" id="1.10.287.130">
    <property type="match status" value="1"/>
</dbReference>
<feature type="transmembrane region" description="Helical" evidence="14">
    <location>
        <begin position="118"/>
        <end position="143"/>
    </location>
</feature>
<feature type="transmembrane region" description="Helical" evidence="14">
    <location>
        <begin position="269"/>
        <end position="286"/>
    </location>
</feature>
<evidence type="ECO:0000259" key="15">
    <source>
        <dbReference type="PROSITE" id="PS50109"/>
    </source>
</evidence>
<dbReference type="KEGG" id="psti:SOO65_12360"/>
<organism evidence="17 18">
    <name type="scientific">Peredibacter starrii</name>
    <dbReference type="NCBI Taxonomy" id="28202"/>
    <lineage>
        <taxon>Bacteria</taxon>
        <taxon>Pseudomonadati</taxon>
        <taxon>Bdellovibrionota</taxon>
        <taxon>Bacteriovoracia</taxon>
        <taxon>Bacteriovoracales</taxon>
        <taxon>Bacteriovoracaceae</taxon>
        <taxon>Peredibacter</taxon>
    </lineage>
</organism>
<keyword evidence="13 14" id="KW-0472">Membrane</keyword>
<dbReference type="Pfam" id="PF02518">
    <property type="entry name" value="HATPase_c"/>
    <property type="match status" value="1"/>
</dbReference>
<dbReference type="InterPro" id="IPR004358">
    <property type="entry name" value="Sig_transdc_His_kin-like_C"/>
</dbReference>
<name>A0AAX4HJW3_9BACT</name>
<evidence type="ECO:0000256" key="3">
    <source>
        <dbReference type="ARBA" id="ARBA00012438"/>
    </source>
</evidence>
<evidence type="ECO:0000256" key="13">
    <source>
        <dbReference type="ARBA" id="ARBA00023136"/>
    </source>
</evidence>
<dbReference type="InterPro" id="IPR042240">
    <property type="entry name" value="CHASE_sf"/>
</dbReference>
<dbReference type="AlphaFoldDB" id="A0AAX4HJW3"/>
<dbReference type="Gene3D" id="3.30.565.10">
    <property type="entry name" value="Histidine kinase-like ATPase, C-terminal domain"/>
    <property type="match status" value="1"/>
</dbReference>